<name>A0A699ZTJ8_HAELA</name>
<evidence type="ECO:0000313" key="3">
    <source>
        <dbReference type="Proteomes" id="UP000485058"/>
    </source>
</evidence>
<gene>
    <name evidence="2" type="ORF">HaLaN_20567</name>
</gene>
<reference evidence="2 3" key="1">
    <citation type="submission" date="2020-02" db="EMBL/GenBank/DDBJ databases">
        <title>Draft genome sequence of Haematococcus lacustris strain NIES-144.</title>
        <authorList>
            <person name="Morimoto D."/>
            <person name="Nakagawa S."/>
            <person name="Yoshida T."/>
            <person name="Sawayama S."/>
        </authorList>
    </citation>
    <scope>NUCLEOTIDE SEQUENCE [LARGE SCALE GENOMIC DNA]</scope>
    <source>
        <strain evidence="2 3">NIES-144</strain>
    </source>
</reference>
<organism evidence="2 3">
    <name type="scientific">Haematococcus lacustris</name>
    <name type="common">Green alga</name>
    <name type="synonym">Haematococcus pluvialis</name>
    <dbReference type="NCBI Taxonomy" id="44745"/>
    <lineage>
        <taxon>Eukaryota</taxon>
        <taxon>Viridiplantae</taxon>
        <taxon>Chlorophyta</taxon>
        <taxon>core chlorophytes</taxon>
        <taxon>Chlorophyceae</taxon>
        <taxon>CS clade</taxon>
        <taxon>Chlamydomonadales</taxon>
        <taxon>Haematococcaceae</taxon>
        <taxon>Haematococcus</taxon>
    </lineage>
</organism>
<feature type="domain" description="EF-1-gamma C-terminal" evidence="1">
    <location>
        <begin position="3"/>
        <end position="48"/>
    </location>
</feature>
<dbReference type="InterPro" id="IPR001662">
    <property type="entry name" value="EF1B_G_C"/>
</dbReference>
<evidence type="ECO:0000313" key="2">
    <source>
        <dbReference type="EMBL" id="GFH23019.1"/>
    </source>
</evidence>
<protein>
    <submittedName>
        <fullName evidence="2">EF-1-gamma C-terminal domain-containing protein</fullName>
    </submittedName>
</protein>
<evidence type="ECO:0000259" key="1">
    <source>
        <dbReference type="Pfam" id="PF00647"/>
    </source>
</evidence>
<dbReference type="Proteomes" id="UP000485058">
    <property type="component" value="Unassembled WGS sequence"/>
</dbReference>
<comment type="caution">
    <text evidence="2">The sequence shown here is derived from an EMBL/GenBank/DDBJ whole genome shotgun (WGS) entry which is preliminary data.</text>
</comment>
<sequence>MLAFDMVRWKRFYHWNRKKPQALLRFLWRRFDARKWSLFCCSYAPQDALFMGYQ</sequence>
<keyword evidence="3" id="KW-1185">Reference proteome</keyword>
<accession>A0A699ZTJ8</accession>
<feature type="non-terminal residue" evidence="2">
    <location>
        <position position="1"/>
    </location>
</feature>
<dbReference type="EMBL" id="BLLF01002176">
    <property type="protein sequence ID" value="GFH23019.1"/>
    <property type="molecule type" value="Genomic_DNA"/>
</dbReference>
<dbReference type="SUPFAM" id="SSF89942">
    <property type="entry name" value="eEF1-gamma domain"/>
    <property type="match status" value="1"/>
</dbReference>
<dbReference type="Gene3D" id="3.30.70.1010">
    <property type="entry name" value="Translation elongation factor EF1B, gamma chain, conserved domain"/>
    <property type="match status" value="1"/>
</dbReference>
<feature type="non-terminal residue" evidence="2">
    <location>
        <position position="54"/>
    </location>
</feature>
<dbReference type="GO" id="GO:0003746">
    <property type="term" value="F:translation elongation factor activity"/>
    <property type="evidence" value="ECO:0007669"/>
    <property type="project" value="InterPro"/>
</dbReference>
<dbReference type="AlphaFoldDB" id="A0A699ZTJ8"/>
<dbReference type="InterPro" id="IPR036433">
    <property type="entry name" value="EF1B_G_C_sf"/>
</dbReference>
<proteinExistence type="predicted"/>
<dbReference type="Pfam" id="PF00647">
    <property type="entry name" value="EF1G"/>
    <property type="match status" value="1"/>
</dbReference>